<evidence type="ECO:0000256" key="2">
    <source>
        <dbReference type="ARBA" id="ARBA00009915"/>
    </source>
</evidence>
<organism evidence="11 12">
    <name type="scientific">Zopfia rhizophila CBS 207.26</name>
    <dbReference type="NCBI Taxonomy" id="1314779"/>
    <lineage>
        <taxon>Eukaryota</taxon>
        <taxon>Fungi</taxon>
        <taxon>Dikarya</taxon>
        <taxon>Ascomycota</taxon>
        <taxon>Pezizomycotina</taxon>
        <taxon>Dothideomycetes</taxon>
        <taxon>Dothideomycetes incertae sedis</taxon>
        <taxon>Zopfiaceae</taxon>
        <taxon>Zopfia</taxon>
    </lineage>
</organism>
<comment type="similarity">
    <text evidence="2 9">Belongs to the peptidase M76 family.</text>
</comment>
<evidence type="ECO:0000256" key="3">
    <source>
        <dbReference type="ARBA" id="ARBA00014615"/>
    </source>
</evidence>
<proteinExistence type="inferred from homology"/>
<dbReference type="PANTHER" id="PTHR21711">
    <property type="entry name" value="MITOCHONDRIAL INNER MEMBRANE PROTEASE"/>
    <property type="match status" value="1"/>
</dbReference>
<comment type="function">
    <text evidence="8">Has a dual role in the assembly of mitochondrial ATPase. Acts as a protease that removes N-terminal residues of mitochondrial ATPase CF(0) subunit 6 at the intermembrane space side. Also involved in the correct assembly of the membrane-embedded ATPase CF(0) particle, probably mediating association of subunit 6 with the subunit 9 ring.</text>
</comment>
<keyword evidence="4 9" id="KW-0645">Protease</keyword>
<evidence type="ECO:0000256" key="8">
    <source>
        <dbReference type="ARBA" id="ARBA00025322"/>
    </source>
</evidence>
<dbReference type="PANTHER" id="PTHR21711:SF0">
    <property type="entry name" value="MITOCHONDRIAL INNER MEMBRANE PROTEASE ATP23 HOMOLOG"/>
    <property type="match status" value="1"/>
</dbReference>
<dbReference type="Proteomes" id="UP000800200">
    <property type="component" value="Unassembled WGS sequence"/>
</dbReference>
<evidence type="ECO:0000256" key="10">
    <source>
        <dbReference type="SAM" id="MobiDB-lite"/>
    </source>
</evidence>
<evidence type="ECO:0000256" key="7">
    <source>
        <dbReference type="ARBA" id="ARBA00023049"/>
    </source>
</evidence>
<keyword evidence="7 9" id="KW-0482">Metalloprotease</keyword>
<evidence type="ECO:0000256" key="6">
    <source>
        <dbReference type="ARBA" id="ARBA00022801"/>
    </source>
</evidence>
<feature type="region of interest" description="Disordered" evidence="10">
    <location>
        <begin position="1"/>
        <end position="22"/>
    </location>
</feature>
<protein>
    <recommendedName>
        <fullName evidence="3 9">Mitochondrial inner membrane protease ATP23</fullName>
        <ecNumber evidence="9">3.4.24.-</ecNumber>
    </recommendedName>
</protein>
<keyword evidence="12" id="KW-1185">Reference proteome</keyword>
<dbReference type="OrthoDB" id="285308at2759"/>
<dbReference type="InterPro" id="IPR019165">
    <property type="entry name" value="Peptidase_M76_ATP23"/>
</dbReference>
<evidence type="ECO:0000256" key="9">
    <source>
        <dbReference type="RuleBase" id="RU364057"/>
    </source>
</evidence>
<reference evidence="11" key="1">
    <citation type="journal article" date="2020" name="Stud. Mycol.">
        <title>101 Dothideomycetes genomes: a test case for predicting lifestyles and emergence of pathogens.</title>
        <authorList>
            <person name="Haridas S."/>
            <person name="Albert R."/>
            <person name="Binder M."/>
            <person name="Bloem J."/>
            <person name="Labutti K."/>
            <person name="Salamov A."/>
            <person name="Andreopoulos B."/>
            <person name="Baker S."/>
            <person name="Barry K."/>
            <person name="Bills G."/>
            <person name="Bluhm B."/>
            <person name="Cannon C."/>
            <person name="Castanera R."/>
            <person name="Culley D."/>
            <person name="Daum C."/>
            <person name="Ezra D."/>
            <person name="Gonzalez J."/>
            <person name="Henrissat B."/>
            <person name="Kuo A."/>
            <person name="Liang C."/>
            <person name="Lipzen A."/>
            <person name="Lutzoni F."/>
            <person name="Magnuson J."/>
            <person name="Mondo S."/>
            <person name="Nolan M."/>
            <person name="Ohm R."/>
            <person name="Pangilinan J."/>
            <person name="Park H.-J."/>
            <person name="Ramirez L."/>
            <person name="Alfaro M."/>
            <person name="Sun H."/>
            <person name="Tritt A."/>
            <person name="Yoshinaga Y."/>
            <person name="Zwiers L.-H."/>
            <person name="Turgeon B."/>
            <person name="Goodwin S."/>
            <person name="Spatafora J."/>
            <person name="Crous P."/>
            <person name="Grigoriev I."/>
        </authorList>
    </citation>
    <scope>NUCLEOTIDE SEQUENCE</scope>
    <source>
        <strain evidence="11">CBS 207.26</strain>
    </source>
</reference>
<evidence type="ECO:0000313" key="12">
    <source>
        <dbReference type="Proteomes" id="UP000800200"/>
    </source>
</evidence>
<dbReference type="GO" id="GO:0005743">
    <property type="term" value="C:mitochondrial inner membrane"/>
    <property type="evidence" value="ECO:0007669"/>
    <property type="project" value="UniProtKB-SubCell"/>
</dbReference>
<accession>A0A6A6DQ90</accession>
<keyword evidence="9" id="KW-0496">Mitochondrion</keyword>
<evidence type="ECO:0000313" key="11">
    <source>
        <dbReference type="EMBL" id="KAF2180542.1"/>
    </source>
</evidence>
<evidence type="ECO:0000256" key="4">
    <source>
        <dbReference type="ARBA" id="ARBA00022670"/>
    </source>
</evidence>
<sequence length="244" mass="28456">MSLSEQRTGGASTTQTDAKPSVNSQKLDPVYYTWSNFFSIALGRMTGDRNVNLEQKYFQEMDDIKEEDVCKKCEEQRDFMLQYSPVVRFMRDEVAKLDGNLNSQNIVCRRCTREQSGGFSPNHGILLCANHFRNRGHLEDTLAHEMIHAWDALKWKIDDNNLRHQACMEIRASTLSGECRFAREFFSRNQWTITEHLQKCVRRRATLSMMARPGVKDDVHAAKIVNEVWESCFNDTRPFDEIYR</sequence>
<keyword evidence="6 9" id="KW-0378">Hydrolase</keyword>
<dbReference type="GO" id="GO:0033615">
    <property type="term" value="P:mitochondrial proton-transporting ATP synthase complex assembly"/>
    <property type="evidence" value="ECO:0007669"/>
    <property type="project" value="TreeGrafter"/>
</dbReference>
<keyword evidence="5 9" id="KW-0479">Metal-binding</keyword>
<gene>
    <name evidence="11" type="ORF">K469DRAFT_741090</name>
</gene>
<keyword evidence="9" id="KW-0472">Membrane</keyword>
<dbReference type="GO" id="GO:0046872">
    <property type="term" value="F:metal ion binding"/>
    <property type="evidence" value="ECO:0007669"/>
    <property type="project" value="UniProtKB-KW"/>
</dbReference>
<comment type="subcellular location">
    <subcellularLocation>
        <location evidence="1 9">Mitochondrion inner membrane</location>
        <topology evidence="1 9">Peripheral membrane protein</topology>
        <orientation evidence="1 9">Intermembrane side</orientation>
    </subcellularLocation>
</comment>
<name>A0A6A6DQ90_9PEZI</name>
<dbReference type="EMBL" id="ML994657">
    <property type="protein sequence ID" value="KAF2180542.1"/>
    <property type="molecule type" value="Genomic_DNA"/>
</dbReference>
<dbReference type="AlphaFoldDB" id="A0A6A6DQ90"/>
<dbReference type="GO" id="GO:0034982">
    <property type="term" value="P:mitochondrial protein processing"/>
    <property type="evidence" value="ECO:0007669"/>
    <property type="project" value="TreeGrafter"/>
</dbReference>
<dbReference type="GO" id="GO:0004222">
    <property type="term" value="F:metalloendopeptidase activity"/>
    <property type="evidence" value="ECO:0007669"/>
    <property type="project" value="InterPro"/>
</dbReference>
<evidence type="ECO:0000256" key="5">
    <source>
        <dbReference type="ARBA" id="ARBA00022723"/>
    </source>
</evidence>
<dbReference type="EC" id="3.4.24.-" evidence="9"/>
<evidence type="ECO:0000256" key="1">
    <source>
        <dbReference type="ARBA" id="ARBA00004137"/>
    </source>
</evidence>
<keyword evidence="9" id="KW-0999">Mitochondrion inner membrane</keyword>
<dbReference type="Pfam" id="PF09768">
    <property type="entry name" value="Peptidase_M76"/>
    <property type="match status" value="1"/>
</dbReference>